<evidence type="ECO:0000256" key="4">
    <source>
        <dbReference type="ARBA" id="ARBA00022692"/>
    </source>
</evidence>
<dbReference type="PANTHER" id="PTHR12428:SF65">
    <property type="entry name" value="CYTOCHROME C OXIDASE ASSEMBLY PROTEIN COX18, MITOCHONDRIAL"/>
    <property type="match status" value="1"/>
</dbReference>
<evidence type="ECO:0000256" key="10">
    <source>
        <dbReference type="SAM" id="Phobius"/>
    </source>
</evidence>
<evidence type="ECO:0000256" key="2">
    <source>
        <dbReference type="ARBA" id="ARBA00022448"/>
    </source>
</evidence>
<evidence type="ECO:0000256" key="8">
    <source>
        <dbReference type="ARBA" id="ARBA00023186"/>
    </source>
</evidence>
<feature type="transmembrane region" description="Helical" evidence="10">
    <location>
        <begin position="242"/>
        <end position="261"/>
    </location>
</feature>
<dbReference type="GO" id="GO:0051205">
    <property type="term" value="P:protein insertion into membrane"/>
    <property type="evidence" value="ECO:0007669"/>
    <property type="project" value="TreeGrafter"/>
</dbReference>
<dbReference type="AlphaFoldDB" id="A0A6J7HAY4"/>
<feature type="transmembrane region" description="Helical" evidence="10">
    <location>
        <begin position="96"/>
        <end position="117"/>
    </location>
</feature>
<dbReference type="InterPro" id="IPR047196">
    <property type="entry name" value="YidC_ALB_C"/>
</dbReference>
<sequence length="321" mass="35084">MPAAVIAPIQWLINLFLPILEFFHDQIGLGWGLSIIVLTILLRLAVLPLGVKSFKSMRGLQAITPQMKALQVKYKDDKPRLQQETMKLYSEHKVNPFGSCLPLLVQIPFLISFYYMLRTDLKFEICGGGRDLNLPHDIGCHVVPNPSTNFTFTSEDALERIQATPGIKVGGFGEGFIGITDITAVATGSLLILLLVLYVGSQMASSIVNMPPTADKNQKRLMLALPLVFVFFLIPIKPPSGLFIYWITTNVFTLVQQWGLIQVYGHVKPVKVEDDDVDVAPGGAAAVKTKAGGSGGSGGSGGPKPPPPPRKRKKKRSGRRR</sequence>
<keyword evidence="4 10" id="KW-0812">Transmembrane</keyword>
<dbReference type="GO" id="GO:0005886">
    <property type="term" value="C:plasma membrane"/>
    <property type="evidence" value="ECO:0007669"/>
    <property type="project" value="UniProtKB-SubCell"/>
</dbReference>
<keyword evidence="5" id="KW-0653">Protein transport</keyword>
<keyword evidence="3" id="KW-1003">Cell membrane</keyword>
<evidence type="ECO:0000256" key="7">
    <source>
        <dbReference type="ARBA" id="ARBA00023136"/>
    </source>
</evidence>
<feature type="transmembrane region" description="Helical" evidence="10">
    <location>
        <begin position="29"/>
        <end position="51"/>
    </location>
</feature>
<dbReference type="InterPro" id="IPR001708">
    <property type="entry name" value="YidC/ALB3/OXA1/COX18"/>
</dbReference>
<proteinExistence type="predicted"/>
<keyword evidence="7 10" id="KW-0472">Membrane</keyword>
<evidence type="ECO:0000256" key="3">
    <source>
        <dbReference type="ARBA" id="ARBA00022475"/>
    </source>
</evidence>
<keyword evidence="6 10" id="KW-1133">Transmembrane helix</keyword>
<dbReference type="GO" id="GO:0032977">
    <property type="term" value="F:membrane insertase activity"/>
    <property type="evidence" value="ECO:0007669"/>
    <property type="project" value="InterPro"/>
</dbReference>
<keyword evidence="8" id="KW-0143">Chaperone</keyword>
<reference evidence="12" key="1">
    <citation type="submission" date="2020-05" db="EMBL/GenBank/DDBJ databases">
        <authorList>
            <person name="Chiriac C."/>
            <person name="Salcher M."/>
            <person name="Ghai R."/>
            <person name="Kavagutti S V."/>
        </authorList>
    </citation>
    <scope>NUCLEOTIDE SEQUENCE</scope>
</reference>
<feature type="region of interest" description="Disordered" evidence="9">
    <location>
        <begin position="284"/>
        <end position="321"/>
    </location>
</feature>
<accession>A0A6J7HAY4</accession>
<evidence type="ECO:0000313" key="12">
    <source>
        <dbReference type="EMBL" id="CAB4914003.1"/>
    </source>
</evidence>
<dbReference type="CDD" id="cd20070">
    <property type="entry name" value="5TM_YidC_Alb3"/>
    <property type="match status" value="1"/>
</dbReference>
<dbReference type="Pfam" id="PF02096">
    <property type="entry name" value="60KD_IMP"/>
    <property type="match status" value="1"/>
</dbReference>
<dbReference type="GO" id="GO:0015031">
    <property type="term" value="P:protein transport"/>
    <property type="evidence" value="ECO:0007669"/>
    <property type="project" value="UniProtKB-KW"/>
</dbReference>
<dbReference type="InterPro" id="IPR028055">
    <property type="entry name" value="YidC/Oxa/ALB_C"/>
</dbReference>
<feature type="domain" description="Membrane insertase YidC/Oxa/ALB C-terminal" evidence="11">
    <location>
        <begin position="31"/>
        <end position="259"/>
    </location>
</feature>
<organism evidence="12">
    <name type="scientific">freshwater metagenome</name>
    <dbReference type="NCBI Taxonomy" id="449393"/>
    <lineage>
        <taxon>unclassified sequences</taxon>
        <taxon>metagenomes</taxon>
        <taxon>ecological metagenomes</taxon>
    </lineage>
</organism>
<evidence type="ECO:0000256" key="1">
    <source>
        <dbReference type="ARBA" id="ARBA00004651"/>
    </source>
</evidence>
<keyword evidence="2" id="KW-0813">Transport</keyword>
<evidence type="ECO:0000259" key="11">
    <source>
        <dbReference type="Pfam" id="PF02096"/>
    </source>
</evidence>
<feature type="transmembrane region" description="Helical" evidence="10">
    <location>
        <begin position="220"/>
        <end position="236"/>
    </location>
</feature>
<protein>
    <submittedName>
        <fullName evidence="12">Unannotated protein</fullName>
    </submittedName>
</protein>
<name>A0A6J7HAY4_9ZZZZ</name>
<evidence type="ECO:0000256" key="9">
    <source>
        <dbReference type="SAM" id="MobiDB-lite"/>
    </source>
</evidence>
<gene>
    <name evidence="12" type="ORF">UFOPK3564_01446</name>
</gene>
<feature type="compositionally biased region" description="Gly residues" evidence="9">
    <location>
        <begin position="292"/>
        <end position="302"/>
    </location>
</feature>
<comment type="subcellular location">
    <subcellularLocation>
        <location evidence="1">Cell membrane</location>
        <topology evidence="1">Multi-pass membrane protein</topology>
    </subcellularLocation>
</comment>
<evidence type="ECO:0000256" key="5">
    <source>
        <dbReference type="ARBA" id="ARBA00022927"/>
    </source>
</evidence>
<dbReference type="NCBIfam" id="TIGR03592">
    <property type="entry name" value="yidC_oxa1_cterm"/>
    <property type="match status" value="1"/>
</dbReference>
<feature type="compositionally biased region" description="Basic residues" evidence="9">
    <location>
        <begin position="309"/>
        <end position="321"/>
    </location>
</feature>
<dbReference type="EMBL" id="CAFBMK010000071">
    <property type="protein sequence ID" value="CAB4914003.1"/>
    <property type="molecule type" value="Genomic_DNA"/>
</dbReference>
<dbReference type="PANTHER" id="PTHR12428">
    <property type="entry name" value="OXA1"/>
    <property type="match status" value="1"/>
</dbReference>
<evidence type="ECO:0000256" key="6">
    <source>
        <dbReference type="ARBA" id="ARBA00022989"/>
    </source>
</evidence>
<feature type="transmembrane region" description="Helical" evidence="10">
    <location>
        <begin position="176"/>
        <end position="199"/>
    </location>
</feature>